<reference evidence="3" key="1">
    <citation type="journal article" date="2010" name="Nat. Biotechnol.">
        <title>Draft genome sequence of the oilseed species Ricinus communis.</title>
        <authorList>
            <person name="Chan A.P."/>
            <person name="Crabtree J."/>
            <person name="Zhao Q."/>
            <person name="Lorenzi H."/>
            <person name="Orvis J."/>
            <person name="Puiu D."/>
            <person name="Melake-Berhan A."/>
            <person name="Jones K.M."/>
            <person name="Redman J."/>
            <person name="Chen G."/>
            <person name="Cahoon E.B."/>
            <person name="Gedil M."/>
            <person name="Stanke M."/>
            <person name="Haas B.J."/>
            <person name="Wortman J.R."/>
            <person name="Fraser-Liggett C.M."/>
            <person name="Ravel J."/>
            <person name="Rabinowicz P.D."/>
        </authorList>
    </citation>
    <scope>NUCLEOTIDE SEQUENCE [LARGE SCALE GENOMIC DNA]</scope>
    <source>
        <strain evidence="3">cv. Hale</strain>
    </source>
</reference>
<dbReference type="AlphaFoldDB" id="B9S7T4"/>
<gene>
    <name evidence="2" type="ORF">RCOM_1381580</name>
</gene>
<organism evidence="2 3">
    <name type="scientific">Ricinus communis</name>
    <name type="common">Castor bean</name>
    <dbReference type="NCBI Taxonomy" id="3988"/>
    <lineage>
        <taxon>Eukaryota</taxon>
        <taxon>Viridiplantae</taxon>
        <taxon>Streptophyta</taxon>
        <taxon>Embryophyta</taxon>
        <taxon>Tracheophyta</taxon>
        <taxon>Spermatophyta</taxon>
        <taxon>Magnoliopsida</taxon>
        <taxon>eudicotyledons</taxon>
        <taxon>Gunneridae</taxon>
        <taxon>Pentapetalae</taxon>
        <taxon>rosids</taxon>
        <taxon>fabids</taxon>
        <taxon>Malpighiales</taxon>
        <taxon>Euphorbiaceae</taxon>
        <taxon>Acalyphoideae</taxon>
        <taxon>Acalypheae</taxon>
        <taxon>Ricinus</taxon>
    </lineage>
</organism>
<evidence type="ECO:0000256" key="1">
    <source>
        <dbReference type="SAM" id="MobiDB-lite"/>
    </source>
</evidence>
<accession>B9S7T4</accession>
<dbReference type="Proteomes" id="UP000008311">
    <property type="component" value="Unassembled WGS sequence"/>
</dbReference>
<protein>
    <submittedName>
        <fullName evidence="2">Uncharacterized protein</fullName>
    </submittedName>
</protein>
<dbReference type="EMBL" id="EQ973887">
    <property type="protein sequence ID" value="EEF40250.1"/>
    <property type="molecule type" value="Genomic_DNA"/>
</dbReference>
<feature type="region of interest" description="Disordered" evidence="1">
    <location>
        <begin position="1"/>
        <end position="64"/>
    </location>
</feature>
<evidence type="ECO:0000313" key="3">
    <source>
        <dbReference type="Proteomes" id="UP000008311"/>
    </source>
</evidence>
<dbReference type="InParanoid" id="B9S7T4"/>
<sequence length="64" mass="7024">MEGDRKAASEKSKQNQSPGPSSRHLLDPNVECCQRAPTTSKSEEAHRGRIQGNKISKMDLAESD</sequence>
<keyword evidence="3" id="KW-1185">Reference proteome</keyword>
<proteinExistence type="predicted"/>
<evidence type="ECO:0000313" key="2">
    <source>
        <dbReference type="EMBL" id="EEF40250.1"/>
    </source>
</evidence>
<feature type="compositionally biased region" description="Basic and acidic residues" evidence="1">
    <location>
        <begin position="1"/>
        <end position="13"/>
    </location>
</feature>
<name>B9S7T4_RICCO</name>